<name>I3SAT5_MEDTR</name>
<organism evidence="2">
    <name type="scientific">Medicago truncatula</name>
    <name type="common">Barrel medic</name>
    <name type="synonym">Medicago tribuloides</name>
    <dbReference type="NCBI Taxonomy" id="3880"/>
    <lineage>
        <taxon>Eukaryota</taxon>
        <taxon>Viridiplantae</taxon>
        <taxon>Streptophyta</taxon>
        <taxon>Embryophyta</taxon>
        <taxon>Tracheophyta</taxon>
        <taxon>Spermatophyta</taxon>
        <taxon>Magnoliopsida</taxon>
        <taxon>eudicotyledons</taxon>
        <taxon>Gunneridae</taxon>
        <taxon>Pentapetalae</taxon>
        <taxon>rosids</taxon>
        <taxon>fabids</taxon>
        <taxon>Fabales</taxon>
        <taxon>Fabaceae</taxon>
        <taxon>Papilionoideae</taxon>
        <taxon>50 kb inversion clade</taxon>
        <taxon>NPAAA clade</taxon>
        <taxon>Hologalegina</taxon>
        <taxon>IRL clade</taxon>
        <taxon>Trifolieae</taxon>
        <taxon>Medicago</taxon>
    </lineage>
</organism>
<feature type="compositionally biased region" description="Basic residues" evidence="1">
    <location>
        <begin position="28"/>
        <end position="44"/>
    </location>
</feature>
<sequence>MKEKGRWWRDASGSGGGLEDGESGYGEKKRKKRRSHGRVRMGNK</sequence>
<dbReference type="AlphaFoldDB" id="I3SAT5"/>
<proteinExistence type="evidence at transcript level"/>
<reference evidence="2" key="1">
    <citation type="submission" date="2012-05" db="EMBL/GenBank/DDBJ databases">
        <authorList>
            <person name="Krishnakumar V."/>
            <person name="Cheung F."/>
            <person name="Xiao Y."/>
            <person name="Chan A."/>
            <person name="Moskal W.A."/>
            <person name="Town C.D."/>
        </authorList>
    </citation>
    <scope>NUCLEOTIDE SEQUENCE</scope>
</reference>
<feature type="region of interest" description="Disordered" evidence="1">
    <location>
        <begin position="1"/>
        <end position="44"/>
    </location>
</feature>
<protein>
    <submittedName>
        <fullName evidence="2">Uncharacterized protein</fullName>
    </submittedName>
</protein>
<evidence type="ECO:0000256" key="1">
    <source>
        <dbReference type="SAM" id="MobiDB-lite"/>
    </source>
</evidence>
<evidence type="ECO:0000313" key="2">
    <source>
        <dbReference type="EMBL" id="AFK37377.1"/>
    </source>
</evidence>
<dbReference type="EMBL" id="BT137582">
    <property type="protein sequence ID" value="AFK37377.1"/>
    <property type="molecule type" value="mRNA"/>
</dbReference>
<accession>I3SAT5</accession>